<reference evidence="7" key="2">
    <citation type="submission" date="2025-08" db="UniProtKB">
        <authorList>
            <consortium name="Ensembl"/>
        </authorList>
    </citation>
    <scope>IDENTIFICATION</scope>
</reference>
<evidence type="ECO:0000256" key="2">
    <source>
        <dbReference type="ARBA" id="ARBA00023015"/>
    </source>
</evidence>
<dbReference type="GO" id="GO:0045944">
    <property type="term" value="P:positive regulation of transcription by RNA polymerase II"/>
    <property type="evidence" value="ECO:0007669"/>
    <property type="project" value="UniProtKB-ARBA"/>
</dbReference>
<evidence type="ECO:0000256" key="4">
    <source>
        <dbReference type="ARBA" id="ARBA00023242"/>
    </source>
</evidence>
<keyword evidence="4" id="KW-0539">Nucleus</keyword>
<dbReference type="InterPro" id="IPR051732">
    <property type="entry name" value="USF"/>
</dbReference>
<organism evidence="7 8">
    <name type="scientific">Catharus ustulatus</name>
    <name type="common">Russet-backed thrush</name>
    <name type="synonym">Hylocichla ustulatus</name>
    <dbReference type="NCBI Taxonomy" id="91951"/>
    <lineage>
        <taxon>Eukaryota</taxon>
        <taxon>Metazoa</taxon>
        <taxon>Chordata</taxon>
        <taxon>Craniata</taxon>
        <taxon>Vertebrata</taxon>
        <taxon>Euteleostomi</taxon>
        <taxon>Archelosauria</taxon>
        <taxon>Archosauria</taxon>
        <taxon>Dinosauria</taxon>
        <taxon>Saurischia</taxon>
        <taxon>Theropoda</taxon>
        <taxon>Coelurosauria</taxon>
        <taxon>Aves</taxon>
        <taxon>Neognathae</taxon>
        <taxon>Neoaves</taxon>
        <taxon>Telluraves</taxon>
        <taxon>Australaves</taxon>
        <taxon>Passeriformes</taxon>
        <taxon>Turdidae</taxon>
        <taxon>Catharus</taxon>
    </lineage>
</organism>
<dbReference type="Gene3D" id="4.10.280.10">
    <property type="entry name" value="Helix-loop-helix DNA-binding domain"/>
    <property type="match status" value="1"/>
</dbReference>
<reference evidence="7" key="1">
    <citation type="submission" date="2020-10" db="EMBL/GenBank/DDBJ databases">
        <title>Catharus ustulatus (Swainson's thrush) genome, bCatUst1, primary haplotype v2.</title>
        <authorList>
            <person name="Delmore K."/>
            <person name="Vafadar M."/>
            <person name="Formenti G."/>
            <person name="Chow W."/>
            <person name="Pelan S."/>
            <person name="Howe K."/>
            <person name="Rhie A."/>
            <person name="Mountcastle J."/>
            <person name="Haase B."/>
            <person name="Fedrigo O."/>
            <person name="Jarvis E.D."/>
        </authorList>
    </citation>
    <scope>NUCLEOTIDE SEQUENCE [LARGE SCALE GENOMIC DNA]</scope>
</reference>
<dbReference type="PROSITE" id="PS50888">
    <property type="entry name" value="BHLH"/>
    <property type="match status" value="1"/>
</dbReference>
<dbReference type="InterPro" id="IPR036638">
    <property type="entry name" value="HLH_DNA-bd_sf"/>
</dbReference>
<keyword evidence="8" id="KW-1185">Reference proteome</keyword>
<evidence type="ECO:0000256" key="3">
    <source>
        <dbReference type="ARBA" id="ARBA00023163"/>
    </source>
</evidence>
<dbReference type="PANTHER" id="PTHR46117">
    <property type="entry name" value="FI24210P1"/>
    <property type="match status" value="1"/>
</dbReference>
<feature type="compositionally biased region" description="Basic residues" evidence="5">
    <location>
        <begin position="178"/>
        <end position="198"/>
    </location>
</feature>
<dbReference type="SUPFAM" id="SSF47459">
    <property type="entry name" value="HLH, helix-loop-helix DNA-binding domain"/>
    <property type="match status" value="1"/>
</dbReference>
<dbReference type="Proteomes" id="UP000694563">
    <property type="component" value="Chromosome 39"/>
</dbReference>
<dbReference type="GO" id="GO:0005634">
    <property type="term" value="C:nucleus"/>
    <property type="evidence" value="ECO:0007669"/>
    <property type="project" value="UniProtKB-SubCell"/>
</dbReference>
<keyword evidence="3" id="KW-0804">Transcription</keyword>
<feature type="domain" description="BHLH" evidence="6">
    <location>
        <begin position="95"/>
        <end position="149"/>
    </location>
</feature>
<dbReference type="GO" id="GO:0046983">
    <property type="term" value="F:protein dimerization activity"/>
    <property type="evidence" value="ECO:0007669"/>
    <property type="project" value="InterPro"/>
</dbReference>
<keyword evidence="2" id="KW-0805">Transcription regulation</keyword>
<name>A0A8C3Y644_CATUS</name>
<feature type="region of interest" description="Disordered" evidence="5">
    <location>
        <begin position="175"/>
        <end position="225"/>
    </location>
</feature>
<reference evidence="7" key="3">
    <citation type="submission" date="2025-09" db="UniProtKB">
        <authorList>
            <consortium name="Ensembl"/>
        </authorList>
    </citation>
    <scope>IDENTIFICATION</scope>
</reference>
<dbReference type="AlphaFoldDB" id="A0A8C3Y644"/>
<dbReference type="GO" id="GO:0000978">
    <property type="term" value="F:RNA polymerase II cis-regulatory region sequence-specific DNA binding"/>
    <property type="evidence" value="ECO:0007669"/>
    <property type="project" value="TreeGrafter"/>
</dbReference>
<dbReference type="Pfam" id="PF00010">
    <property type="entry name" value="HLH"/>
    <property type="match status" value="1"/>
</dbReference>
<evidence type="ECO:0000256" key="1">
    <source>
        <dbReference type="ARBA" id="ARBA00004123"/>
    </source>
</evidence>
<evidence type="ECO:0000313" key="7">
    <source>
        <dbReference type="Ensembl" id="ENSCUSP00005018284.1"/>
    </source>
</evidence>
<protein>
    <recommendedName>
        <fullName evidence="6">BHLH domain-containing protein</fullName>
    </recommendedName>
</protein>
<proteinExistence type="predicted"/>
<dbReference type="Ensembl" id="ENSCUST00005018962.1">
    <property type="protein sequence ID" value="ENSCUSP00005018284.1"/>
    <property type="gene ID" value="ENSCUSG00005011687.1"/>
</dbReference>
<dbReference type="PANTHER" id="PTHR46117:SF2">
    <property type="entry name" value="UPSTREAM STIMULATORY FACTOR 2"/>
    <property type="match status" value="1"/>
</dbReference>
<dbReference type="GO" id="GO:0000981">
    <property type="term" value="F:DNA-binding transcription factor activity, RNA polymerase II-specific"/>
    <property type="evidence" value="ECO:0007669"/>
    <property type="project" value="TreeGrafter"/>
</dbReference>
<evidence type="ECO:0000256" key="5">
    <source>
        <dbReference type="SAM" id="MobiDB-lite"/>
    </source>
</evidence>
<dbReference type="InterPro" id="IPR011598">
    <property type="entry name" value="bHLH_dom"/>
</dbReference>
<evidence type="ECO:0000259" key="6">
    <source>
        <dbReference type="PROSITE" id="PS50888"/>
    </source>
</evidence>
<dbReference type="SMART" id="SM00353">
    <property type="entry name" value="HLH"/>
    <property type="match status" value="1"/>
</dbReference>
<evidence type="ECO:0000313" key="8">
    <source>
        <dbReference type="Proteomes" id="UP000694563"/>
    </source>
</evidence>
<sequence length="225" mass="25065">MMTPQDVLQLEGSLGHLGHTWAHLGDTWAHLGGRFGHLGTPGPTWGHLGGHLGIRGHTWGGDWHTWGTPGHTCGSPGLTCAHRKLEGPRVPRDERRRAQHNEVERRRRDKINNWIVQLSKIIPECGADGGKAGAQGRILSKACDYVRELRQSNARLQETFKEAERLQVDNDLLQIQKKSPKNHPKSHKNPKKSGKKSPKNPTKIATKLAQNHLKIAPKSTKISQK</sequence>
<accession>A0A8C3Y644</accession>
<comment type="subcellular location">
    <subcellularLocation>
        <location evidence="1">Nucleus</location>
    </subcellularLocation>
</comment>
<dbReference type="FunFam" id="4.10.280.10:FF:000155">
    <property type="entry name" value="Upstream stimulatory factor 2"/>
    <property type="match status" value="1"/>
</dbReference>